<evidence type="ECO:0000256" key="8">
    <source>
        <dbReference type="SAM" id="SignalP"/>
    </source>
</evidence>
<dbReference type="InterPro" id="IPR039741">
    <property type="entry name" value="UDP-sugar_pyrophosphorylase"/>
</dbReference>
<evidence type="ECO:0000256" key="6">
    <source>
        <dbReference type="ARBA" id="ARBA00048493"/>
    </source>
</evidence>
<dbReference type="SUPFAM" id="SSF53448">
    <property type="entry name" value="Nucleotide-diphospho-sugar transferases"/>
    <property type="match status" value="1"/>
</dbReference>
<evidence type="ECO:0000313" key="9">
    <source>
        <dbReference type="EMBL" id="CAK0787940.1"/>
    </source>
</evidence>
<dbReference type="Gene3D" id="3.90.550.10">
    <property type="entry name" value="Spore Coat Polysaccharide Biosynthesis Protein SpsA, Chain A"/>
    <property type="match status" value="1"/>
</dbReference>
<gene>
    <name evidence="9" type="ORF">CVIRNUC_011162</name>
</gene>
<comment type="caution">
    <text evidence="9">The sequence shown here is derived from an EMBL/GenBank/DDBJ whole genome shotgun (WGS) entry which is preliminary data.</text>
</comment>
<dbReference type="CDD" id="cd04193">
    <property type="entry name" value="UDPGlcNAc_PPase"/>
    <property type="match status" value="1"/>
</dbReference>
<protein>
    <recommendedName>
        <fullName evidence="3">UDP-N-acetylglucosamine diphosphorylase</fullName>
        <ecNumber evidence="3">2.7.7.23</ecNumber>
    </recommendedName>
</protein>
<evidence type="ECO:0000256" key="3">
    <source>
        <dbReference type="ARBA" id="ARBA00012457"/>
    </source>
</evidence>
<evidence type="ECO:0000256" key="4">
    <source>
        <dbReference type="ARBA" id="ARBA00022679"/>
    </source>
</evidence>
<evidence type="ECO:0000256" key="5">
    <source>
        <dbReference type="ARBA" id="ARBA00022695"/>
    </source>
</evidence>
<dbReference type="PANTHER" id="PTHR11952:SF2">
    <property type="entry name" value="LD24639P"/>
    <property type="match status" value="1"/>
</dbReference>
<comment type="pathway">
    <text evidence="1">Nucleotide-sugar biosynthesis; UDP-N-acetyl-alpha-D-glucosamine biosynthesis; UDP-N-acetyl-alpha-D-glucosamine from N-acetyl-alpha-D-glucosamine 1-phosphate: step 1/1.</text>
</comment>
<dbReference type="InterPro" id="IPR029044">
    <property type="entry name" value="Nucleotide-diphossugar_trans"/>
</dbReference>
<dbReference type="GO" id="GO:0003977">
    <property type="term" value="F:UDP-N-acetylglucosamine diphosphorylase activity"/>
    <property type="evidence" value="ECO:0007669"/>
    <property type="project" value="UniProtKB-EC"/>
</dbReference>
<dbReference type="Pfam" id="PF01704">
    <property type="entry name" value="UDPGP"/>
    <property type="match status" value="1"/>
</dbReference>
<keyword evidence="10" id="KW-1185">Reference proteome</keyword>
<dbReference type="GO" id="GO:0006048">
    <property type="term" value="P:UDP-N-acetylglucosamine biosynthetic process"/>
    <property type="evidence" value="ECO:0007669"/>
    <property type="project" value="TreeGrafter"/>
</dbReference>
<dbReference type="PANTHER" id="PTHR11952">
    <property type="entry name" value="UDP- GLUCOSE PYROPHOSPHORYLASE"/>
    <property type="match status" value="1"/>
</dbReference>
<evidence type="ECO:0000256" key="7">
    <source>
        <dbReference type="SAM" id="MobiDB-lite"/>
    </source>
</evidence>
<comment type="similarity">
    <text evidence="2">Belongs to the UDPGP type 1 family.</text>
</comment>
<dbReference type="AlphaFoldDB" id="A0AAV1IP57"/>
<feature type="region of interest" description="Disordered" evidence="7">
    <location>
        <begin position="538"/>
        <end position="578"/>
    </location>
</feature>
<accession>A0AAV1IP57</accession>
<dbReference type="InterPro" id="IPR002618">
    <property type="entry name" value="UDPGP_fam"/>
</dbReference>
<keyword evidence="5" id="KW-0548">Nucleotidyltransferase</keyword>
<keyword evidence="8" id="KW-0732">Signal</keyword>
<dbReference type="EMBL" id="CAUYUE010000018">
    <property type="protein sequence ID" value="CAK0787940.1"/>
    <property type="molecule type" value="Genomic_DNA"/>
</dbReference>
<sequence>MVKVIISSLVLGGLGFAFHRYQDRLPEWARRPAKKPVKKTAIQQQPHLQKHLQQLEGGDHDKLANDIQSLDMEHIRHIFSKSKEASEASTSAHITPLQPGDVKCIDDVSDGEEMRWIRTGFRLIAEGKLGVILLAGGQGTRLGSSAPKGCYDIGLPSRKSLFQLFAERIARVQKLAADGVPSDIDRKPVRWYIMTSTATDQETKVFFRQRSYFGLTESQVVFFQQGTLPCLTESGDVILETASSVARAPDGNGGLYAALQREGVLHDMAKHGVECLDCVSVDNALVRMADPLFAGFCHEQNAQCGARVLSKAHPEERVGVFARKNGKVEVVEYSELDPSEAAATFDIEGKGGGAKNDRQMTRSWSLFKRQSKAQLKYNWSNVCMHYFTRDFLELAADHVRVQGVYHVAKKKIPSKDGPVQGIKLELFIFDTFPLAERVALLEVHRHEEFAPVKNAPGSKSDSPDTARQAMLKLHTRLVSRAGGRVRLPKGCKGLEISPLVSYSGEGLRALCRGRTFRQAHDVFLQGLVPDKALSRELTQARREDVRTPGTTPLTTPGRTPPGSPRGSAPSTPFRKIPE</sequence>
<comment type="catalytic activity">
    <reaction evidence="6">
        <text>N-acetyl-alpha-D-glucosamine 1-phosphate + UTP + H(+) = UDP-N-acetyl-alpha-D-glucosamine + diphosphate</text>
        <dbReference type="Rhea" id="RHEA:13509"/>
        <dbReference type="ChEBI" id="CHEBI:15378"/>
        <dbReference type="ChEBI" id="CHEBI:33019"/>
        <dbReference type="ChEBI" id="CHEBI:46398"/>
        <dbReference type="ChEBI" id="CHEBI:57705"/>
        <dbReference type="ChEBI" id="CHEBI:57776"/>
        <dbReference type="EC" id="2.7.7.23"/>
    </reaction>
</comment>
<keyword evidence="4" id="KW-0808">Transferase</keyword>
<feature type="chain" id="PRO_5043707280" description="UDP-N-acetylglucosamine diphosphorylase" evidence="8">
    <location>
        <begin position="18"/>
        <end position="578"/>
    </location>
</feature>
<reference evidence="9 10" key="1">
    <citation type="submission" date="2023-10" db="EMBL/GenBank/DDBJ databases">
        <authorList>
            <person name="Maclean D."/>
            <person name="Macfadyen A."/>
        </authorList>
    </citation>
    <scope>NUCLEOTIDE SEQUENCE [LARGE SCALE GENOMIC DNA]</scope>
</reference>
<dbReference type="Proteomes" id="UP001314263">
    <property type="component" value="Unassembled WGS sequence"/>
</dbReference>
<proteinExistence type="inferred from homology"/>
<feature type="signal peptide" evidence="8">
    <location>
        <begin position="1"/>
        <end position="17"/>
    </location>
</feature>
<feature type="compositionally biased region" description="Low complexity" evidence="7">
    <location>
        <begin position="547"/>
        <end position="557"/>
    </location>
</feature>
<evidence type="ECO:0000256" key="1">
    <source>
        <dbReference type="ARBA" id="ARBA00005208"/>
    </source>
</evidence>
<evidence type="ECO:0000313" key="10">
    <source>
        <dbReference type="Proteomes" id="UP001314263"/>
    </source>
</evidence>
<dbReference type="EC" id="2.7.7.23" evidence="3"/>
<evidence type="ECO:0000256" key="2">
    <source>
        <dbReference type="ARBA" id="ARBA00010401"/>
    </source>
</evidence>
<name>A0AAV1IP57_9CHLO</name>
<organism evidence="9 10">
    <name type="scientific">Coccomyxa viridis</name>
    <dbReference type="NCBI Taxonomy" id="1274662"/>
    <lineage>
        <taxon>Eukaryota</taxon>
        <taxon>Viridiplantae</taxon>
        <taxon>Chlorophyta</taxon>
        <taxon>core chlorophytes</taxon>
        <taxon>Trebouxiophyceae</taxon>
        <taxon>Trebouxiophyceae incertae sedis</taxon>
        <taxon>Coccomyxaceae</taxon>
        <taxon>Coccomyxa</taxon>
    </lineage>
</organism>